<organism evidence="2 3">
    <name type="scientific">Fusarium torreyae</name>
    <dbReference type="NCBI Taxonomy" id="1237075"/>
    <lineage>
        <taxon>Eukaryota</taxon>
        <taxon>Fungi</taxon>
        <taxon>Dikarya</taxon>
        <taxon>Ascomycota</taxon>
        <taxon>Pezizomycotina</taxon>
        <taxon>Sordariomycetes</taxon>
        <taxon>Hypocreomycetidae</taxon>
        <taxon>Hypocreales</taxon>
        <taxon>Nectriaceae</taxon>
        <taxon>Fusarium</taxon>
    </lineage>
</organism>
<feature type="region of interest" description="Disordered" evidence="1">
    <location>
        <begin position="818"/>
        <end position="940"/>
    </location>
</feature>
<dbReference type="OrthoDB" id="5232836at2759"/>
<name>A0A9W8SEU8_9HYPO</name>
<feature type="compositionally biased region" description="Low complexity" evidence="1">
    <location>
        <begin position="114"/>
        <end position="137"/>
    </location>
</feature>
<feature type="compositionally biased region" description="Basic and acidic residues" evidence="1">
    <location>
        <begin position="832"/>
        <end position="841"/>
    </location>
</feature>
<reference evidence="2" key="1">
    <citation type="submission" date="2022-09" db="EMBL/GenBank/DDBJ databases">
        <title>Fusarium specimens isolated from Avocado Roots.</title>
        <authorList>
            <person name="Stajich J."/>
            <person name="Roper C."/>
            <person name="Heimlech-Rivalta G."/>
        </authorList>
    </citation>
    <scope>NUCLEOTIDE SEQUENCE</scope>
    <source>
        <strain evidence="2">CF00136</strain>
    </source>
</reference>
<feature type="compositionally biased region" description="Low complexity" evidence="1">
    <location>
        <begin position="87"/>
        <end position="100"/>
    </location>
</feature>
<protein>
    <submittedName>
        <fullName evidence="2">Uncharacterized protein</fullName>
    </submittedName>
</protein>
<sequence>MAGNHLPQLPQGSDPTPQDQNQNQNDGANPAAATFGDQRVDGIDPSLIDPALRAGLHPPQFPQFQPPAVPAQTPGPVPTSTLPPNTSLFSVPPTSSSSIPQAFAPPTYPDPESAAPGSAAPAFGPSAFAVPVSTAPGLAPPAFAPPTFGHPVSAVPASSQSADTSTAKGRKRTRLPTAAPSTPAKRTRKAASKASGAGTDNNDAVENSPAPSFTRSSARIRKRKAQAEGKDDEDEDNSALVTPPASAVKTRDRKRKVPATSKDDDEEEDGDDRAVKRSKHADTQAIALGTICDFCANHPIGKGMFAANPVCDWQQIVNKNGDVYNLECTNCANHRSRNRQPFEIANKEDHMCQVPGPLSNLIDFDNKKYGDADPAFYNDKVCRNCARGNYDETCDVDTVLGYFCSRCRNDQCRIGKVVQPIRRPNKLLRERPWYRHSCDRCQLRQKLFGGMKGDNCCSWLLDRTEWEQNKGCTRCFKDGAICLDEDNLIAPPSHEPTPSSWQIRDKFDLDEEVKEKKDRKKKRWHEYVEVNRQTTWRKKCVACDTAGRKNACIIKWEQSGYACERCTQFGIDCFVQNEDKSLTRYPICDLSNVGFGHFTPYVICKACEENGRNCDRQRPCDSCTHNGTKCDPISKTFVHGCVLRSKITADGSWPGPLYYLALGYGPAGVNDIKDGRHVEHWVGPIAPVYGIFDHKDAAQHYRDINALHRPHRPPVGVAPPNGNSRGTFQGKQAKEFRARELGELISQLWEQPQVPVSHSQAYRHIWEGLRNAQNEKMKEAGIGVYPPVIQQRARAFHGNPVLQDQEILHLGLSLGAPQGYQYVPPPQPAPQDEDHQDKPEHGSPQPTQPPDQLPYGQPQQVHQPPAIPSQNLLYGANVPSPPRWGNQRPLSPLAGSQYLDSGYQSSFGGGSHQFQYPPFNDALPPPHPAQTFANQDALGGLSGSNDLARYGFFDVQQADNDALQQQGNAYQPTHLQQGLNSFYPELLDQWDQQDSNGQQVFPTAQPPQHLANYDYGEPVDVTNMAEDELRQWFGVQQRSVVDERQRWPNTRTSRISKKSAWEGTGLAIRAPEDANAKKAFNPFLGFTLDPEQKPRFKPNPTNSRWKVFNPLEGLDMDEWRSKENQPNKRDSQTRLFSVVNGKTNQLVPWQDVLGDVSHMKRGERTDHCCAEPGEGGFGYCGARNNHERDQATCQSLAHRNTAPGYFPICSDCTQNNVKDLFRLDHNPITESELLSMRVYLCNDCAGHMSSSAHNAAQYSVIGARRIYGIVADSNHSQTIYRPDDDPAHIVEFQNDTEAFTGCSCANRMLGTSLCRFHRLYYAEEALKHSAMMQEWRLSHFKKAVCPSCLARKPLEQVSLSADFSGFVLGAPTAWACVNCNDWVANERNDESNQPRIIEKVLWNLNIGRELLGPRQEMARGRVREVEDVEMMDG</sequence>
<dbReference type="Proteomes" id="UP001152049">
    <property type="component" value="Unassembled WGS sequence"/>
</dbReference>
<feature type="compositionally biased region" description="Polar residues" evidence="1">
    <location>
        <begin position="200"/>
        <end position="217"/>
    </location>
</feature>
<gene>
    <name evidence="2" type="ORF">NW762_001977</name>
</gene>
<proteinExistence type="predicted"/>
<feature type="compositionally biased region" description="Polar residues" evidence="1">
    <location>
        <begin position="857"/>
        <end position="872"/>
    </location>
</feature>
<evidence type="ECO:0000313" key="2">
    <source>
        <dbReference type="EMBL" id="KAJ4270298.1"/>
    </source>
</evidence>
<feature type="compositionally biased region" description="Low complexity" evidence="1">
    <location>
        <begin position="145"/>
        <end position="162"/>
    </location>
</feature>
<evidence type="ECO:0000313" key="3">
    <source>
        <dbReference type="Proteomes" id="UP001152049"/>
    </source>
</evidence>
<feature type="region of interest" description="Disordered" evidence="1">
    <location>
        <begin position="1"/>
        <end position="280"/>
    </location>
</feature>
<dbReference type="EMBL" id="JAOQAZ010000002">
    <property type="protein sequence ID" value="KAJ4270298.1"/>
    <property type="molecule type" value="Genomic_DNA"/>
</dbReference>
<feature type="compositionally biased region" description="Low complexity" evidence="1">
    <location>
        <begin position="14"/>
        <end position="33"/>
    </location>
</feature>
<evidence type="ECO:0000256" key="1">
    <source>
        <dbReference type="SAM" id="MobiDB-lite"/>
    </source>
</evidence>
<keyword evidence="3" id="KW-1185">Reference proteome</keyword>
<accession>A0A9W8SEU8</accession>
<feature type="compositionally biased region" description="Pro residues" evidence="1">
    <location>
        <begin position="59"/>
        <end position="77"/>
    </location>
</feature>
<comment type="caution">
    <text evidence="2">The sequence shown here is derived from an EMBL/GenBank/DDBJ whole genome shotgun (WGS) entry which is preliminary data.</text>
</comment>